<dbReference type="InterPro" id="IPR043502">
    <property type="entry name" value="DNA/RNA_pol_sf"/>
</dbReference>
<evidence type="ECO:0000256" key="3">
    <source>
        <dbReference type="SAM" id="MobiDB-lite"/>
    </source>
</evidence>
<dbReference type="InterPro" id="IPR039537">
    <property type="entry name" value="Retrotran_Ty1/copia-like"/>
</dbReference>
<dbReference type="SUPFAM" id="SSF56672">
    <property type="entry name" value="DNA/RNA polymerases"/>
    <property type="match status" value="1"/>
</dbReference>
<accession>A0AA38TZM0</accession>
<keyword evidence="6" id="KW-1185">Reference proteome</keyword>
<dbReference type="PANTHER" id="PTHR42648">
    <property type="entry name" value="TRANSPOSASE, PUTATIVE-RELATED"/>
    <property type="match status" value="1"/>
</dbReference>
<evidence type="ECO:0000256" key="1">
    <source>
        <dbReference type="ARBA" id="ARBA00022723"/>
    </source>
</evidence>
<dbReference type="SUPFAM" id="SSF53098">
    <property type="entry name" value="Ribonuclease H-like"/>
    <property type="match status" value="1"/>
</dbReference>
<feature type="compositionally biased region" description="Polar residues" evidence="3">
    <location>
        <begin position="596"/>
        <end position="649"/>
    </location>
</feature>
<dbReference type="EMBL" id="JARYMX010000002">
    <property type="protein sequence ID" value="KAJ9560502.1"/>
    <property type="molecule type" value="Genomic_DNA"/>
</dbReference>
<keyword evidence="1" id="KW-0479">Metal-binding</keyword>
<gene>
    <name evidence="5" type="ORF">OSB04_005662</name>
</gene>
<dbReference type="InterPro" id="IPR001584">
    <property type="entry name" value="Integrase_cat-core"/>
</dbReference>
<dbReference type="GO" id="GO:0016787">
    <property type="term" value="F:hydrolase activity"/>
    <property type="evidence" value="ECO:0007669"/>
    <property type="project" value="UniProtKB-KW"/>
</dbReference>
<evidence type="ECO:0000313" key="5">
    <source>
        <dbReference type="EMBL" id="KAJ9560502.1"/>
    </source>
</evidence>
<dbReference type="InterPro" id="IPR012337">
    <property type="entry name" value="RNaseH-like_sf"/>
</dbReference>
<sequence length="887" mass="98675">MDPLPPFYRARSMLSLEEARKTKQAETNATSPTALVVNGNPTNPPPLSNSTSQSHVSGSSNRGSYREAVDLVVGVGLTIEGVDLIVVDADNGNLVGCQIGNNNRGNGIRRLTPRPTTTVRAPINPGAGILGARPQQAYHVSAPSSYAPTEIDAAFNTMTLQPPDDQWYMDSGATSHIASNTGKFSNVFNYRNAHHNIVGDGTPVPVTAYVPNIVKNLISVRQFTKDNNVSIDFDPLGFSVKDLQTGNRIMRCNSSGDLYPIPSSFKSSRSTPSTFVVVKPSIWHARLGHPGPTILQSLRSSNLISSSSDSFSCVCSSCELGKQNKLPFFKSLSNSVAPFDIIHSDIWTSPIVSTSGHKYYLLFLDDYTNFVWTFPMANNNQTFSIFCDNGREYNNTRFLNLCNDNGIHIRFSCPYTSSQNGKAERKLRTINNMCRTLLLHAHLPLSFWHFGIHMASYLHNILPSKVITFSCPTSLLYSKIPSYSHLRVFGCLCFPHTSRPQHKLLPRSTPCVFLGYPSNHRGYLCYDLSRKRFIISRHVTFDEHEFPYLTYKSSSTTSTHTQDIPSFTSPPPSHLASHSSSNQPTSPLSHPSSTTQESVLPASNPTSNSPPRVSNPHPTSSPLGDNTCSHPSQPTVNKHIPTSSSSHPMITLSQHGILKPNPKYACITTSPSISPLPTSHVDALRDPNWHKAMIDEYDALIKNDTWELVPRPLDVNVIRSMWIFTHKFQSNGALERHKARLVCNGRSQQVGIDCMETFSPVVKPATIRMVLSIAVSKKWEIHQLDVKNAFLHGTLQETVYIHQPPGFRDESFPNHVCRLKWSLYGLKQAPRAWYHRFANFVTSIGFSQSKSDNSLFVYQKGTDIAYLLLYVDDFSLQHPQILYDEIS</sequence>
<feature type="domain" description="Integrase catalytic" evidence="4">
    <location>
        <begin position="276"/>
        <end position="480"/>
    </location>
</feature>
<dbReference type="InterPro" id="IPR057670">
    <property type="entry name" value="SH3_retrovirus"/>
</dbReference>
<dbReference type="Pfam" id="PF25597">
    <property type="entry name" value="SH3_retrovirus"/>
    <property type="match status" value="1"/>
</dbReference>
<feature type="region of interest" description="Disordered" evidence="3">
    <location>
        <begin position="19"/>
        <end position="63"/>
    </location>
</feature>
<dbReference type="Pfam" id="PF13976">
    <property type="entry name" value="gag_pre-integrs"/>
    <property type="match status" value="1"/>
</dbReference>
<dbReference type="Proteomes" id="UP001172457">
    <property type="component" value="Chromosome 2"/>
</dbReference>
<dbReference type="GO" id="GO:0015074">
    <property type="term" value="P:DNA integration"/>
    <property type="evidence" value="ECO:0007669"/>
    <property type="project" value="InterPro"/>
</dbReference>
<dbReference type="AlphaFoldDB" id="A0AA38TZM0"/>
<dbReference type="InterPro" id="IPR025724">
    <property type="entry name" value="GAG-pre-integrase_dom"/>
</dbReference>
<feature type="region of interest" description="Disordered" evidence="3">
    <location>
        <begin position="554"/>
        <end position="649"/>
    </location>
</feature>
<dbReference type="Pfam" id="PF07727">
    <property type="entry name" value="RVT_2"/>
    <property type="match status" value="1"/>
</dbReference>
<dbReference type="Gene3D" id="3.30.420.10">
    <property type="entry name" value="Ribonuclease H-like superfamily/Ribonuclease H"/>
    <property type="match status" value="1"/>
</dbReference>
<name>A0AA38TZM0_9ASTR</name>
<comment type="caution">
    <text evidence="5">The sequence shown here is derived from an EMBL/GenBank/DDBJ whole genome shotgun (WGS) entry which is preliminary data.</text>
</comment>
<dbReference type="PROSITE" id="PS50994">
    <property type="entry name" value="INTEGRASE"/>
    <property type="match status" value="1"/>
</dbReference>
<dbReference type="GO" id="GO:0046872">
    <property type="term" value="F:metal ion binding"/>
    <property type="evidence" value="ECO:0007669"/>
    <property type="project" value="UniProtKB-KW"/>
</dbReference>
<feature type="compositionally biased region" description="Low complexity" evidence="3">
    <location>
        <begin position="574"/>
        <end position="595"/>
    </location>
</feature>
<protein>
    <recommendedName>
        <fullName evidence="4">Integrase catalytic domain-containing protein</fullName>
    </recommendedName>
</protein>
<organism evidence="5 6">
    <name type="scientific">Centaurea solstitialis</name>
    <name type="common">yellow star-thistle</name>
    <dbReference type="NCBI Taxonomy" id="347529"/>
    <lineage>
        <taxon>Eukaryota</taxon>
        <taxon>Viridiplantae</taxon>
        <taxon>Streptophyta</taxon>
        <taxon>Embryophyta</taxon>
        <taxon>Tracheophyta</taxon>
        <taxon>Spermatophyta</taxon>
        <taxon>Magnoliopsida</taxon>
        <taxon>eudicotyledons</taxon>
        <taxon>Gunneridae</taxon>
        <taxon>Pentapetalae</taxon>
        <taxon>asterids</taxon>
        <taxon>campanulids</taxon>
        <taxon>Asterales</taxon>
        <taxon>Asteraceae</taxon>
        <taxon>Carduoideae</taxon>
        <taxon>Cardueae</taxon>
        <taxon>Centaureinae</taxon>
        <taxon>Centaurea</taxon>
    </lineage>
</organism>
<proteinExistence type="predicted"/>
<dbReference type="InterPro" id="IPR036397">
    <property type="entry name" value="RNaseH_sf"/>
</dbReference>
<reference evidence="5" key="1">
    <citation type="submission" date="2023-03" db="EMBL/GenBank/DDBJ databases">
        <title>Chromosome-scale reference genome and RAD-based genetic map of yellow starthistle (Centaurea solstitialis) reveal putative structural variation and QTLs associated with invader traits.</title>
        <authorList>
            <person name="Reatini B."/>
            <person name="Cang F.A."/>
            <person name="Jiang Q."/>
            <person name="Mckibben M.T.W."/>
            <person name="Barker M.S."/>
            <person name="Rieseberg L.H."/>
            <person name="Dlugosch K.M."/>
        </authorList>
    </citation>
    <scope>NUCLEOTIDE SEQUENCE</scope>
    <source>
        <strain evidence="5">CAN-66</strain>
        <tissue evidence="5">Leaf</tissue>
    </source>
</reference>
<dbReference type="GO" id="GO:0003676">
    <property type="term" value="F:nucleic acid binding"/>
    <property type="evidence" value="ECO:0007669"/>
    <property type="project" value="InterPro"/>
</dbReference>
<dbReference type="InterPro" id="IPR013103">
    <property type="entry name" value="RVT_2"/>
</dbReference>
<evidence type="ECO:0000313" key="6">
    <source>
        <dbReference type="Proteomes" id="UP001172457"/>
    </source>
</evidence>
<evidence type="ECO:0000259" key="4">
    <source>
        <dbReference type="PROSITE" id="PS50994"/>
    </source>
</evidence>
<dbReference type="PANTHER" id="PTHR42648:SF26">
    <property type="entry name" value="INTEGRASE CATALYTIC DOMAIN-CONTAINING PROTEIN"/>
    <property type="match status" value="1"/>
</dbReference>
<keyword evidence="2" id="KW-0378">Hydrolase</keyword>
<evidence type="ECO:0000256" key="2">
    <source>
        <dbReference type="ARBA" id="ARBA00022801"/>
    </source>
</evidence>